<evidence type="ECO:0000259" key="10">
    <source>
        <dbReference type="PROSITE" id="PS50113"/>
    </source>
</evidence>
<dbReference type="InterPro" id="IPR000700">
    <property type="entry name" value="PAS-assoc_C"/>
</dbReference>
<dbReference type="PROSITE" id="PS50045">
    <property type="entry name" value="SIGMA54_INTERACT_4"/>
    <property type="match status" value="1"/>
</dbReference>
<dbReference type="Gene3D" id="3.30.450.20">
    <property type="entry name" value="PAS domain"/>
    <property type="match status" value="1"/>
</dbReference>
<evidence type="ECO:0000259" key="8">
    <source>
        <dbReference type="PROSITE" id="PS50045"/>
    </source>
</evidence>
<name>A0ABS0J9N0_9BACT</name>
<dbReference type="Gene3D" id="3.40.50.300">
    <property type="entry name" value="P-loop containing nucleotide triphosphate hydrolases"/>
    <property type="match status" value="1"/>
</dbReference>
<feature type="domain" description="Sigma-54 factor interaction" evidence="8">
    <location>
        <begin position="273"/>
        <end position="502"/>
    </location>
</feature>
<dbReference type="InterPro" id="IPR058031">
    <property type="entry name" value="AAA_lid_NorR"/>
</dbReference>
<gene>
    <name evidence="11" type="ORF">FVW20_19305</name>
</gene>
<comment type="caution">
    <text evidence="11">The sequence shown here is derived from an EMBL/GenBank/DDBJ whole genome shotgun (WGS) entry which is preliminary data.</text>
</comment>
<keyword evidence="4" id="KW-0238">DNA-binding</keyword>
<dbReference type="SUPFAM" id="SSF55785">
    <property type="entry name" value="PYP-like sensor domain (PAS domain)"/>
    <property type="match status" value="1"/>
</dbReference>
<evidence type="ECO:0000256" key="1">
    <source>
        <dbReference type="ARBA" id="ARBA00022741"/>
    </source>
</evidence>
<evidence type="ECO:0000256" key="6">
    <source>
        <dbReference type="PROSITE-ProRule" id="PRU00169"/>
    </source>
</evidence>
<feature type="domain" description="Response regulatory" evidence="9">
    <location>
        <begin position="3"/>
        <end position="120"/>
    </location>
</feature>
<dbReference type="SMART" id="SM00382">
    <property type="entry name" value="AAA"/>
    <property type="match status" value="1"/>
</dbReference>
<keyword evidence="3" id="KW-0805">Transcription regulation</keyword>
<dbReference type="Pfam" id="PF00072">
    <property type="entry name" value="Response_reg"/>
    <property type="match status" value="1"/>
</dbReference>
<dbReference type="CDD" id="cd00009">
    <property type="entry name" value="AAA"/>
    <property type="match status" value="1"/>
</dbReference>
<dbReference type="InterPro" id="IPR011006">
    <property type="entry name" value="CheY-like_superfamily"/>
</dbReference>
<dbReference type="Pfam" id="PF02954">
    <property type="entry name" value="HTH_8"/>
    <property type="match status" value="1"/>
</dbReference>
<keyword evidence="1" id="KW-0547">Nucleotide-binding</keyword>
<dbReference type="SUPFAM" id="SSF46689">
    <property type="entry name" value="Homeodomain-like"/>
    <property type="match status" value="1"/>
</dbReference>
<reference evidence="11 12" key="1">
    <citation type="submission" date="2019-08" db="EMBL/GenBank/DDBJ databases">
        <authorList>
            <person name="Luo N."/>
        </authorList>
    </citation>
    <scope>NUCLEOTIDE SEQUENCE [LARGE SCALE GENOMIC DNA]</scope>
    <source>
        <strain evidence="11 12">NCIMB 9442</strain>
    </source>
</reference>
<evidence type="ECO:0000256" key="2">
    <source>
        <dbReference type="ARBA" id="ARBA00022840"/>
    </source>
</evidence>
<evidence type="ECO:0000313" key="11">
    <source>
        <dbReference type="EMBL" id="MBG3879081.1"/>
    </source>
</evidence>
<feature type="modified residue" description="4-aspartylphosphate" evidence="6">
    <location>
        <position position="55"/>
    </location>
</feature>
<dbReference type="PANTHER" id="PTHR32071:SF113">
    <property type="entry name" value="ALGINATE BIOSYNTHESIS TRANSCRIPTIONAL REGULATORY PROTEIN ALGB"/>
    <property type="match status" value="1"/>
</dbReference>
<organism evidence="11 12">
    <name type="scientific">Nitratidesulfovibrio oxamicus</name>
    <dbReference type="NCBI Taxonomy" id="32016"/>
    <lineage>
        <taxon>Bacteria</taxon>
        <taxon>Pseudomonadati</taxon>
        <taxon>Thermodesulfobacteriota</taxon>
        <taxon>Desulfovibrionia</taxon>
        <taxon>Desulfovibrionales</taxon>
        <taxon>Desulfovibrionaceae</taxon>
        <taxon>Nitratidesulfovibrio</taxon>
    </lineage>
</organism>
<evidence type="ECO:0000256" key="5">
    <source>
        <dbReference type="ARBA" id="ARBA00023163"/>
    </source>
</evidence>
<dbReference type="Proteomes" id="UP001194469">
    <property type="component" value="Unassembled WGS sequence"/>
</dbReference>
<dbReference type="Pfam" id="PF08448">
    <property type="entry name" value="PAS_4"/>
    <property type="match status" value="1"/>
</dbReference>
<evidence type="ECO:0000259" key="9">
    <source>
        <dbReference type="PROSITE" id="PS50110"/>
    </source>
</evidence>
<dbReference type="InterPro" id="IPR013656">
    <property type="entry name" value="PAS_4"/>
</dbReference>
<proteinExistence type="predicted"/>
<dbReference type="SMART" id="SM00448">
    <property type="entry name" value="REC"/>
    <property type="match status" value="1"/>
</dbReference>
<keyword evidence="6" id="KW-0597">Phosphoprotein</keyword>
<dbReference type="PROSITE" id="PS00676">
    <property type="entry name" value="SIGMA54_INTERACT_2"/>
    <property type="match status" value="1"/>
</dbReference>
<dbReference type="RefSeq" id="WP_196610842.1">
    <property type="nucleotide sequence ID" value="NZ_VRYY01000816.1"/>
</dbReference>
<dbReference type="InterPro" id="IPR009057">
    <property type="entry name" value="Homeodomain-like_sf"/>
</dbReference>
<dbReference type="Pfam" id="PF00158">
    <property type="entry name" value="Sigma54_activat"/>
    <property type="match status" value="1"/>
</dbReference>
<dbReference type="PROSITE" id="PS00688">
    <property type="entry name" value="SIGMA54_INTERACT_3"/>
    <property type="match status" value="1"/>
</dbReference>
<protein>
    <submittedName>
        <fullName evidence="11">Response regulator</fullName>
    </submittedName>
</protein>
<dbReference type="Gene3D" id="3.40.50.2300">
    <property type="match status" value="1"/>
</dbReference>
<dbReference type="InterPro" id="IPR025943">
    <property type="entry name" value="Sigma_54_int_dom_ATP-bd_2"/>
</dbReference>
<evidence type="ECO:0000256" key="4">
    <source>
        <dbReference type="ARBA" id="ARBA00023125"/>
    </source>
</evidence>
<dbReference type="InterPro" id="IPR002197">
    <property type="entry name" value="HTH_Fis"/>
</dbReference>
<evidence type="ECO:0000313" key="12">
    <source>
        <dbReference type="Proteomes" id="UP001194469"/>
    </source>
</evidence>
<dbReference type="InterPro" id="IPR025662">
    <property type="entry name" value="Sigma_54_int_dom_ATP-bd_1"/>
</dbReference>
<dbReference type="PROSITE" id="PS00675">
    <property type="entry name" value="SIGMA54_INTERACT_1"/>
    <property type="match status" value="1"/>
</dbReference>
<accession>A0ABS0J9N0</accession>
<evidence type="ECO:0000256" key="7">
    <source>
        <dbReference type="SAM" id="MobiDB-lite"/>
    </source>
</evidence>
<keyword evidence="5" id="KW-0804">Transcription</keyword>
<dbReference type="InterPro" id="IPR001789">
    <property type="entry name" value="Sig_transdc_resp-reg_receiver"/>
</dbReference>
<dbReference type="InterPro" id="IPR025944">
    <property type="entry name" value="Sigma_54_int_dom_CS"/>
</dbReference>
<dbReference type="PRINTS" id="PR01590">
    <property type="entry name" value="HTHFIS"/>
</dbReference>
<evidence type="ECO:0000256" key="3">
    <source>
        <dbReference type="ARBA" id="ARBA00023015"/>
    </source>
</evidence>
<feature type="region of interest" description="Disordered" evidence="7">
    <location>
        <begin position="702"/>
        <end position="732"/>
    </location>
</feature>
<dbReference type="InterPro" id="IPR035965">
    <property type="entry name" value="PAS-like_dom_sf"/>
</dbReference>
<dbReference type="CDD" id="cd00156">
    <property type="entry name" value="REC"/>
    <property type="match status" value="1"/>
</dbReference>
<dbReference type="InterPro" id="IPR003593">
    <property type="entry name" value="AAA+_ATPase"/>
</dbReference>
<dbReference type="Gene3D" id="1.10.8.60">
    <property type="match status" value="1"/>
</dbReference>
<dbReference type="InterPro" id="IPR027417">
    <property type="entry name" value="P-loop_NTPase"/>
</dbReference>
<keyword evidence="12" id="KW-1185">Reference proteome</keyword>
<dbReference type="PROSITE" id="PS50113">
    <property type="entry name" value="PAC"/>
    <property type="match status" value="1"/>
</dbReference>
<feature type="compositionally biased region" description="Low complexity" evidence="7">
    <location>
        <begin position="621"/>
        <end position="638"/>
    </location>
</feature>
<keyword evidence="2" id="KW-0067">ATP-binding</keyword>
<dbReference type="Gene3D" id="1.10.10.60">
    <property type="entry name" value="Homeodomain-like"/>
    <property type="match status" value="1"/>
</dbReference>
<feature type="compositionally biased region" description="Basic and acidic residues" evidence="7">
    <location>
        <begin position="551"/>
        <end position="568"/>
    </location>
</feature>
<feature type="region of interest" description="Disordered" evidence="7">
    <location>
        <begin position="540"/>
        <end position="661"/>
    </location>
</feature>
<dbReference type="PROSITE" id="PS50110">
    <property type="entry name" value="RESPONSE_REGULATORY"/>
    <property type="match status" value="1"/>
</dbReference>
<dbReference type="Pfam" id="PF25601">
    <property type="entry name" value="AAA_lid_14"/>
    <property type="match status" value="1"/>
</dbReference>
<dbReference type="PANTHER" id="PTHR32071">
    <property type="entry name" value="TRANSCRIPTIONAL REGULATORY PROTEIN"/>
    <property type="match status" value="1"/>
</dbReference>
<feature type="domain" description="PAC" evidence="10">
    <location>
        <begin position="212"/>
        <end position="266"/>
    </location>
</feature>
<dbReference type="InterPro" id="IPR002078">
    <property type="entry name" value="Sigma_54_int"/>
</dbReference>
<dbReference type="EMBL" id="VRYY01000816">
    <property type="protein sequence ID" value="MBG3879081.1"/>
    <property type="molecule type" value="Genomic_DNA"/>
</dbReference>
<sequence>MAKILLVDDEESIRFTLSAFLRRDGHVVVTAASLDEALHALEPANGGPPDLVITDIILRGENGLDFARTVRERCPFVPVILLTGRPSVESAVRAVTEGAEQYLTKPVDKEQMLQAARAALRHKALDDERRALVVERENLRVHLEAVFQAVPDVLVTVTPDLRIQRMNLAARELPGGARDARQAAGRRFDEALGLFAPLFRPVLDETLEARRASRRRRVSAQLGDGREQVFEIEAAPLVGAGGEFLGALLVARDVTRLAGLEEALGQRTGMNQIIGRSAPMSELFHLLDELAQTDTTVLITGESGTGKELVAEALHRGGPRALGPLVKVNCSALSEHLLESELFGHVRGAFTGAVRDRVGRFQLAHGGTIFLDEIGDVSSAVQLKLLRVLQEREFERVGDTRTVKVDVRVIAATNRPLADLVRSGRLREDLYYRLRVVELHLPALRDRRSDIPLLVDHFVEQFNVHFHRRVTGVTPVALQALMAHSWPGNVRELRHALEHGFILSRGDVIDVDALPPEVRAAVGMAPAAAPVPRSIVCDTDLPQQGAGVPWSRDRAGDRAGDEGMDHGMVRHPQGARPTGVPPYGQAASASAIHGDAGHSGIYPDGLPVNLSEAGRGGDAASSEPPVSGGPSSPVMPTGPAGGGYGGRVGEEPAPYGAESGRRLRLTPELLSDALRRAGNNKARAARLLGVSRQTVYRKLVDFGMPDGADGGPDDDPHGAPGEGTNEGAATPR</sequence>
<dbReference type="SUPFAM" id="SSF52540">
    <property type="entry name" value="P-loop containing nucleoside triphosphate hydrolases"/>
    <property type="match status" value="1"/>
</dbReference>
<dbReference type="SUPFAM" id="SSF52172">
    <property type="entry name" value="CheY-like"/>
    <property type="match status" value="1"/>
</dbReference>